<keyword evidence="2" id="KW-1185">Reference proteome</keyword>
<gene>
    <name evidence="1" type="ORF">ORD21_18810</name>
</gene>
<accession>A0ABU4DW17</accession>
<sequence>MNLGLDGLVLGPLNLSWQSLTLLLGLDGGRPLLENVLDIVDIRRGSWAWFPGLLAGLAAL</sequence>
<protein>
    <submittedName>
        <fullName evidence="1">Uncharacterized protein</fullName>
    </submittedName>
</protein>
<reference evidence="1 2" key="1">
    <citation type="submission" date="2022-11" db="EMBL/GenBank/DDBJ databases">
        <title>Deinococcus ZS9-10, Low Temperature and Draught-tolerating, UV-resistant Bacteria from Continental Antarctica.</title>
        <authorList>
            <person name="Cheng L."/>
        </authorList>
    </citation>
    <scope>NUCLEOTIDE SEQUENCE [LARGE SCALE GENOMIC DNA]</scope>
    <source>
        <strain evidence="1 2">ZS9-10</strain>
    </source>
</reference>
<dbReference type="Proteomes" id="UP001276150">
    <property type="component" value="Unassembled WGS sequence"/>
</dbReference>
<dbReference type="EMBL" id="JAPMIV010000099">
    <property type="protein sequence ID" value="MDV6376643.1"/>
    <property type="molecule type" value="Genomic_DNA"/>
</dbReference>
<evidence type="ECO:0000313" key="2">
    <source>
        <dbReference type="Proteomes" id="UP001276150"/>
    </source>
</evidence>
<comment type="caution">
    <text evidence="1">The sequence shown here is derived from an EMBL/GenBank/DDBJ whole genome shotgun (WGS) entry which is preliminary data.</text>
</comment>
<organism evidence="1 2">
    <name type="scientific">Deinococcus arenicola</name>
    <dbReference type="NCBI Taxonomy" id="2994950"/>
    <lineage>
        <taxon>Bacteria</taxon>
        <taxon>Thermotogati</taxon>
        <taxon>Deinococcota</taxon>
        <taxon>Deinococci</taxon>
        <taxon>Deinococcales</taxon>
        <taxon>Deinococcaceae</taxon>
        <taxon>Deinococcus</taxon>
    </lineage>
</organism>
<proteinExistence type="predicted"/>
<evidence type="ECO:0000313" key="1">
    <source>
        <dbReference type="EMBL" id="MDV6376643.1"/>
    </source>
</evidence>
<name>A0ABU4DW17_9DEIO</name>
<dbReference type="RefSeq" id="WP_317641996.1">
    <property type="nucleotide sequence ID" value="NZ_JAPMIV010000099.1"/>
</dbReference>